<dbReference type="Gene3D" id="2.180.10.10">
    <property type="entry name" value="RHS repeat-associated core"/>
    <property type="match status" value="4"/>
</dbReference>
<protein>
    <submittedName>
        <fullName evidence="5">DUF6531 domain-containing protein</fullName>
    </submittedName>
</protein>
<dbReference type="InterPro" id="IPR031325">
    <property type="entry name" value="RHS_repeat"/>
</dbReference>
<dbReference type="InterPro" id="IPR056823">
    <property type="entry name" value="TEN-like_YD-shell"/>
</dbReference>
<dbReference type="InterPro" id="IPR050708">
    <property type="entry name" value="T6SS_VgrG/RHS"/>
</dbReference>
<reference evidence="6" key="1">
    <citation type="journal article" date="2019" name="Int. J. Syst. Evol. Microbiol.">
        <title>The Global Catalogue of Microorganisms (GCM) 10K type strain sequencing project: providing services to taxonomists for standard genome sequencing and annotation.</title>
        <authorList>
            <consortium name="The Broad Institute Genomics Platform"/>
            <consortium name="The Broad Institute Genome Sequencing Center for Infectious Disease"/>
            <person name="Wu L."/>
            <person name="Ma J."/>
        </authorList>
    </citation>
    <scope>NUCLEOTIDE SEQUENCE [LARGE SCALE GENOMIC DNA]</scope>
    <source>
        <strain evidence="6">CGMCC 4.7645</strain>
    </source>
</reference>
<organism evidence="5 6">
    <name type="scientific">Amycolatopsis pigmentata</name>
    <dbReference type="NCBI Taxonomy" id="450801"/>
    <lineage>
        <taxon>Bacteria</taxon>
        <taxon>Bacillati</taxon>
        <taxon>Actinomycetota</taxon>
        <taxon>Actinomycetes</taxon>
        <taxon>Pseudonocardiales</taxon>
        <taxon>Pseudonocardiaceae</taxon>
        <taxon>Amycolatopsis</taxon>
    </lineage>
</organism>
<dbReference type="Pfam" id="PF20148">
    <property type="entry name" value="DUF6531"/>
    <property type="match status" value="1"/>
</dbReference>
<dbReference type="InterPro" id="IPR022385">
    <property type="entry name" value="Rhs_assc_core"/>
</dbReference>
<feature type="compositionally biased region" description="Polar residues" evidence="2">
    <location>
        <begin position="265"/>
        <end position="276"/>
    </location>
</feature>
<dbReference type="Gene3D" id="1.20.1260.20">
    <property type="entry name" value="PPE superfamily"/>
    <property type="match status" value="1"/>
</dbReference>
<feature type="domain" description="Teneurin-like YD-shell" evidence="4">
    <location>
        <begin position="1076"/>
        <end position="1319"/>
    </location>
</feature>
<feature type="compositionally biased region" description="Basic and acidic residues" evidence="2">
    <location>
        <begin position="314"/>
        <end position="329"/>
    </location>
</feature>
<dbReference type="PANTHER" id="PTHR32305">
    <property type="match status" value="1"/>
</dbReference>
<dbReference type="EMBL" id="JBHUKR010000023">
    <property type="protein sequence ID" value="MFD2421737.1"/>
    <property type="molecule type" value="Genomic_DNA"/>
</dbReference>
<dbReference type="Pfam" id="PF25023">
    <property type="entry name" value="TEN_YD-shell"/>
    <property type="match status" value="2"/>
</dbReference>
<accession>A0ABW5G495</accession>
<dbReference type="Proteomes" id="UP001597417">
    <property type="component" value="Unassembled WGS sequence"/>
</dbReference>
<keyword evidence="6" id="KW-1185">Reference proteome</keyword>
<evidence type="ECO:0000313" key="5">
    <source>
        <dbReference type="EMBL" id="MFD2421737.1"/>
    </source>
</evidence>
<name>A0ABW5G495_9PSEU</name>
<dbReference type="NCBIfam" id="TIGR03696">
    <property type="entry name" value="Rhs_assc_core"/>
    <property type="match status" value="1"/>
</dbReference>
<feature type="region of interest" description="Disordered" evidence="2">
    <location>
        <begin position="1414"/>
        <end position="1441"/>
    </location>
</feature>
<feature type="region of interest" description="Disordered" evidence="2">
    <location>
        <begin position="252"/>
        <end position="337"/>
    </location>
</feature>
<evidence type="ECO:0000256" key="2">
    <source>
        <dbReference type="SAM" id="MobiDB-lite"/>
    </source>
</evidence>
<dbReference type="Pfam" id="PF05593">
    <property type="entry name" value="RHS_repeat"/>
    <property type="match status" value="4"/>
</dbReference>
<dbReference type="NCBIfam" id="TIGR01643">
    <property type="entry name" value="YD_repeat_2x"/>
    <property type="match status" value="11"/>
</dbReference>
<comment type="caution">
    <text evidence="5">The sequence shown here is derived from an EMBL/GenBank/DDBJ whole genome shotgun (WGS) entry which is preliminary data.</text>
</comment>
<feature type="domain" description="Teneurin-like YD-shell" evidence="4">
    <location>
        <begin position="520"/>
        <end position="715"/>
    </location>
</feature>
<dbReference type="PANTHER" id="PTHR32305:SF15">
    <property type="entry name" value="PROTEIN RHSA-RELATED"/>
    <property type="match status" value="1"/>
</dbReference>
<evidence type="ECO:0000256" key="1">
    <source>
        <dbReference type="ARBA" id="ARBA00022737"/>
    </source>
</evidence>
<evidence type="ECO:0000259" key="3">
    <source>
        <dbReference type="Pfam" id="PF20148"/>
    </source>
</evidence>
<evidence type="ECO:0000259" key="4">
    <source>
        <dbReference type="Pfam" id="PF25023"/>
    </source>
</evidence>
<dbReference type="InterPro" id="IPR006530">
    <property type="entry name" value="YD"/>
</dbReference>
<feature type="domain" description="DUF6531" evidence="3">
    <location>
        <begin position="335"/>
        <end position="407"/>
    </location>
</feature>
<gene>
    <name evidence="5" type="ORF">ACFSXZ_35940</name>
</gene>
<proteinExistence type="predicted"/>
<dbReference type="InterPro" id="IPR045351">
    <property type="entry name" value="DUF6531"/>
</dbReference>
<keyword evidence="1" id="KW-0677">Repeat</keyword>
<feature type="compositionally biased region" description="Low complexity" evidence="2">
    <location>
        <begin position="293"/>
        <end position="303"/>
    </location>
</feature>
<feature type="compositionally biased region" description="Basic and acidic residues" evidence="2">
    <location>
        <begin position="1420"/>
        <end position="1441"/>
    </location>
</feature>
<dbReference type="InterPro" id="IPR038332">
    <property type="entry name" value="PPE_sf"/>
</dbReference>
<dbReference type="RefSeq" id="WP_378270492.1">
    <property type="nucleotide sequence ID" value="NZ_JBHUKR010000023.1"/>
</dbReference>
<evidence type="ECO:0000313" key="6">
    <source>
        <dbReference type="Proteomes" id="UP001597417"/>
    </source>
</evidence>
<sequence length="1441" mass="157249">MSNPLVAQKQDSTNWHTGINVLDDAAGVYDGVQSGSWIEGGIAAFGAGMDLLTMAMNPVGTLISYGLNWLIEHVQPLQDALNHLAGDADQIAAYSATWKNVGEAVSKAARDLAATVEKDTANWTGQAADTYRANLKNKIDHINAAATCANTISTVVEIVGVITGAVRGLVRDMVTQAVGDFIQDALEEVCSLGLGTPVVVAQVVEQVSAWIEKITGVIKKLINSVEKLRPMMSKLEEIFAAVKKVMAELHGRPGEEPHLAGDGSTHASSAGDTPTTHGDEPHGTTRDGTQPSGADDTGTTPSGDGPGGKPNDTNAREGTDPAKDGRPNDGKCTGGDPIDLATGEMLMSQTDVELPGVLPLLLRRTHLSSYRLGRSFGSSWASTLDQRVELDADGVCYVGADGVTLTYPPPSADGTPVLPSHGARWPLHALSGREFTITSPADGHIRHFGFTAGTGATTRVLLSAITDRNGNRITVARDAAGTPTAIEHSGGYRIAVDTVDGRLTGLRMTRAAGADIPLVSYTYDAEGNLSEVGNSSGRAMRFEYDGHGRVTKWTDRNGHWYSYHYNQAGQVVRTEGSGGALACSIEYDRQAKVTTYRNSLGAGSTYHFDRNWQLIRQVDPLGATSRFEHDDYGRVTAETDPSGRTTRYEYGLTDEPVRIVYADGSSTGMIQDEHGLPVAITGTDGARWHYRRDERGNIIEETDPTGAVTRYGYNELGHRRTETDALGRVHRIETDARGLPVAVTNPLGHTTRIIRDEFGRVTEETDPLGNTTRTTWTVEGQPLTRTRPDGTVERWRHDPEGNFAEYSVGDGPLLSVATTHFDLPIAQVNADGSRIEFGYDTELNLTTVTNAQGAVWRYEYDPAGLLVRETDFNGRVTTYERDAAGRLVGRTNGAGQTTTYQRDVRGQIVATRSPTDTMTFAYDAAGRLVSASSRDSEIVLTRDALGRVLTETVNGRTVTSEYDALGRCVGRRTPGGTVSKWEFDDAGSPVALRNGSRTLAFAYDAAGREIVRTTPAGLRLAHAWDVNDQLVSQTVLAGNGGAADKPVQHRVFQYRTDGNLTAIADRINGSRRFGLDRFGRIERVDGQRWSEHYTYDAAGNLTDAGRTGDAPSAQWRYTGTLLQEAGALRYQYDGQGRVTRKERGGEVWEYTWNADDQLVGLITPDKTHWRYRYDALGRRIAKERHAHGQVVERVDFIWDGTTLAEQITNRQTVSWDYDPSSHRPLVQVERSRTGGRRELDEKFFAIVTDLVGTPTELLDEQGNLAWFGQNTAWGLPVAHGGTAMTPLRFPGQYADPESGLNYNYFRYYDPETARYFSADPVGLAGGYTPHSYVPNPFTWLDPVGLSLLDVIKNGVRIVVHEYDVDKPAHAHVTGGGREVRIGPNGHPIDGQPELTRTQRQVVEHYKSEVRKAVRKLGRRNQAEERAERERREAANAKPCDK</sequence>